<evidence type="ECO:0000313" key="2">
    <source>
        <dbReference type="Proteomes" id="UP000030008"/>
    </source>
</evidence>
<comment type="caution">
    <text evidence="1">The sequence shown here is derived from an EMBL/GenBank/DDBJ whole genome shotgun (WGS) entry which is preliminary data.</text>
</comment>
<dbReference type="RefSeq" id="WP_044903674.1">
    <property type="nucleotide sequence ID" value="NZ_JQIF01000009.1"/>
</dbReference>
<protein>
    <recommendedName>
        <fullName evidence="3">ImmA/IrrE family metallo-endopeptidase</fullName>
    </recommendedName>
</protein>
<proteinExistence type="predicted"/>
<dbReference type="EMBL" id="JQIF01000009">
    <property type="protein sequence ID" value="KGJ54721.1"/>
    <property type="molecule type" value="Genomic_DNA"/>
</dbReference>
<gene>
    <name evidence="1" type="ORF">CIAN88_01885</name>
</gene>
<name>A0A099IAX7_CLOIN</name>
<dbReference type="Proteomes" id="UP000030008">
    <property type="component" value="Unassembled WGS sequence"/>
</dbReference>
<reference evidence="1 2" key="1">
    <citation type="submission" date="2014-08" db="EMBL/GenBank/DDBJ databases">
        <title>Clostridium innocuum, an unnegligible vancomycin-resistant pathogen causing extra-intestinal infections.</title>
        <authorList>
            <person name="Feng Y."/>
            <person name="Chiu C.-H."/>
        </authorList>
    </citation>
    <scope>NUCLEOTIDE SEQUENCE [LARGE SCALE GENOMIC DNA]</scope>
    <source>
        <strain evidence="1 2">AN88</strain>
    </source>
</reference>
<organism evidence="1 2">
    <name type="scientific">Clostridium innocuum</name>
    <dbReference type="NCBI Taxonomy" id="1522"/>
    <lineage>
        <taxon>Bacteria</taxon>
        <taxon>Bacillati</taxon>
        <taxon>Bacillota</taxon>
        <taxon>Clostridia</taxon>
        <taxon>Eubacteriales</taxon>
        <taxon>Clostridiaceae</taxon>
        <taxon>Clostridium</taxon>
    </lineage>
</organism>
<accession>A0A099IAX7</accession>
<sequence>MGNCFNFEDFCAEHNIILRIEKNLGSKIRGFCYYDGFYYYIILNNRCSCEQLQETVIHEMIHVFENHFICDREDAQSCEHEVHTILHQLKRKEMFPQRHTI</sequence>
<evidence type="ECO:0008006" key="3">
    <source>
        <dbReference type="Google" id="ProtNLM"/>
    </source>
</evidence>
<dbReference type="AlphaFoldDB" id="A0A099IAX7"/>
<evidence type="ECO:0000313" key="1">
    <source>
        <dbReference type="EMBL" id="KGJ54721.1"/>
    </source>
</evidence>